<dbReference type="Proteomes" id="UP001575622">
    <property type="component" value="Unassembled WGS sequence"/>
</dbReference>
<evidence type="ECO:0000313" key="1">
    <source>
        <dbReference type="EMBL" id="MFB0842655.1"/>
    </source>
</evidence>
<keyword evidence="2" id="KW-1185">Reference proteome</keyword>
<organism evidence="1 2">
    <name type="scientific">Paenibacillus oleatilyticus</name>
    <dbReference type="NCBI Taxonomy" id="2594886"/>
    <lineage>
        <taxon>Bacteria</taxon>
        <taxon>Bacillati</taxon>
        <taxon>Bacillota</taxon>
        <taxon>Bacilli</taxon>
        <taxon>Bacillales</taxon>
        <taxon>Paenibacillaceae</taxon>
        <taxon>Paenibacillus</taxon>
    </lineage>
</organism>
<sequence length="414" mass="49488">MNFFDAYFNRDKGAWFFERMQLHQLGFQMDGAFFDARCLNKLCRKRGQPCDTKFIRFMLIAPVLNSGSPHHIFIFLQTKQSIELLFAALSDSDYEITDQQSRLSMIILSHIGQNNRDLMKQLISFCAESFNIIMYQEEPVLRLNQFLSSEVYNYYLKNDDSFQEIVFNHLIIRDEQWVRFLHIPLFIFCYAFILSVDNDGDELEEHYHSLWGDNFPKFMRITTYDFKPETSIYYAEYGVYYFKCYEWERCMYKMFEELNPFHFNKSYVEPMIKNYLDKLGNGDNESRVLNHLSYCRIEFEYDKSGAQRYSSCHLSDELSLIEHLEIAYVLDAEPRLMTKNKLKELQKNETICEKDDDIWRILFYKTEDIKLLKELAIYDELLGFVKKVELVYKTFTNGNYAQINISNTPFPSIT</sequence>
<dbReference type="RefSeq" id="WP_373950644.1">
    <property type="nucleotide sequence ID" value="NZ_JBHDLN010000004.1"/>
</dbReference>
<name>A0ABV4UXY8_9BACL</name>
<proteinExistence type="predicted"/>
<gene>
    <name evidence="1" type="ORF">ACEU3E_10760</name>
</gene>
<dbReference type="EMBL" id="JBHDLN010000004">
    <property type="protein sequence ID" value="MFB0842655.1"/>
    <property type="molecule type" value="Genomic_DNA"/>
</dbReference>
<reference evidence="1 2" key="1">
    <citation type="submission" date="2024-09" db="EMBL/GenBank/DDBJ databases">
        <authorList>
            <person name="Makale K.P.P."/>
            <person name="Makhzoum A."/>
            <person name="Rantong G."/>
            <person name="Rahube T.O."/>
        </authorList>
    </citation>
    <scope>NUCLEOTIDE SEQUENCE [LARGE SCALE GENOMIC DNA]</scope>
    <source>
        <strain evidence="1 2">KM_D13</strain>
    </source>
</reference>
<accession>A0ABV4UXY8</accession>
<comment type="caution">
    <text evidence="1">The sequence shown here is derived from an EMBL/GenBank/DDBJ whole genome shotgun (WGS) entry which is preliminary data.</text>
</comment>
<protein>
    <submittedName>
        <fullName evidence="1">Uncharacterized protein</fullName>
    </submittedName>
</protein>
<evidence type="ECO:0000313" key="2">
    <source>
        <dbReference type="Proteomes" id="UP001575622"/>
    </source>
</evidence>